<name>A0A9P4R6A9_9PLEO</name>
<dbReference type="AlphaFoldDB" id="A0A9P4R6A9"/>
<organism evidence="1 2">
    <name type="scientific">Polyplosphaeria fusca</name>
    <dbReference type="NCBI Taxonomy" id="682080"/>
    <lineage>
        <taxon>Eukaryota</taxon>
        <taxon>Fungi</taxon>
        <taxon>Dikarya</taxon>
        <taxon>Ascomycota</taxon>
        <taxon>Pezizomycotina</taxon>
        <taxon>Dothideomycetes</taxon>
        <taxon>Pleosporomycetidae</taxon>
        <taxon>Pleosporales</taxon>
        <taxon>Tetraplosphaeriaceae</taxon>
        <taxon>Polyplosphaeria</taxon>
    </lineage>
</organism>
<reference evidence="1" key="1">
    <citation type="journal article" date="2020" name="Stud. Mycol.">
        <title>101 Dothideomycetes genomes: a test case for predicting lifestyles and emergence of pathogens.</title>
        <authorList>
            <person name="Haridas S."/>
            <person name="Albert R."/>
            <person name="Binder M."/>
            <person name="Bloem J."/>
            <person name="Labutti K."/>
            <person name="Salamov A."/>
            <person name="Andreopoulos B."/>
            <person name="Baker S."/>
            <person name="Barry K."/>
            <person name="Bills G."/>
            <person name="Bluhm B."/>
            <person name="Cannon C."/>
            <person name="Castanera R."/>
            <person name="Culley D."/>
            <person name="Daum C."/>
            <person name="Ezra D."/>
            <person name="Gonzalez J."/>
            <person name="Henrissat B."/>
            <person name="Kuo A."/>
            <person name="Liang C."/>
            <person name="Lipzen A."/>
            <person name="Lutzoni F."/>
            <person name="Magnuson J."/>
            <person name="Mondo S."/>
            <person name="Nolan M."/>
            <person name="Ohm R."/>
            <person name="Pangilinan J."/>
            <person name="Park H.-J."/>
            <person name="Ramirez L."/>
            <person name="Alfaro M."/>
            <person name="Sun H."/>
            <person name="Tritt A."/>
            <person name="Yoshinaga Y."/>
            <person name="Zwiers L.-H."/>
            <person name="Turgeon B."/>
            <person name="Goodwin S."/>
            <person name="Spatafora J."/>
            <person name="Crous P."/>
            <person name="Grigoriev I."/>
        </authorList>
    </citation>
    <scope>NUCLEOTIDE SEQUENCE</scope>
    <source>
        <strain evidence="1">CBS 125425</strain>
    </source>
</reference>
<keyword evidence="2" id="KW-1185">Reference proteome</keyword>
<protein>
    <submittedName>
        <fullName evidence="1">Uncharacterized protein</fullName>
    </submittedName>
</protein>
<comment type="caution">
    <text evidence="1">The sequence shown here is derived from an EMBL/GenBank/DDBJ whole genome shotgun (WGS) entry which is preliminary data.</text>
</comment>
<evidence type="ECO:0000313" key="2">
    <source>
        <dbReference type="Proteomes" id="UP000799444"/>
    </source>
</evidence>
<sequence length="280" mass="32534">MATFHQENFRFFDFPREIRDEVYRYAFGTTRIRCSCPYTTFSVGFYASTPLHPRYNDPGIVSTTSAKKSLPRWLIANRQLMVEGMTAFYDEAVVSQFLYQSTGRSNTLIKLERARHWELPPIDISRAYSWNSPFFWLMQKTRSTPQVVTLRWEIRFKFYGGGRPNVAQEQLESTSYFGFDPSKPHFLFRGIQKVEFDVYTTLQQPRVGMHCGREVYDRAVSIFYAALENHALALVGNERGARVTSSQEVDDLDAKADPHRLDRTIYTPTLSKCKRITAHC</sequence>
<proteinExistence type="predicted"/>
<accession>A0A9P4R6A9</accession>
<dbReference type="Proteomes" id="UP000799444">
    <property type="component" value="Unassembled WGS sequence"/>
</dbReference>
<dbReference type="OrthoDB" id="10679589at2759"/>
<evidence type="ECO:0000313" key="1">
    <source>
        <dbReference type="EMBL" id="KAF2737241.1"/>
    </source>
</evidence>
<dbReference type="EMBL" id="ML996117">
    <property type="protein sequence ID" value="KAF2737241.1"/>
    <property type="molecule type" value="Genomic_DNA"/>
</dbReference>
<gene>
    <name evidence="1" type="ORF">EJ04DRAFT_550642</name>
</gene>